<feature type="region of interest" description="Disordered" evidence="16">
    <location>
        <begin position="1"/>
        <end position="20"/>
    </location>
</feature>
<evidence type="ECO:0000256" key="7">
    <source>
        <dbReference type="ARBA" id="ARBA00022857"/>
    </source>
</evidence>
<dbReference type="GO" id="GO:0000103">
    <property type="term" value="P:sulfate assimilation"/>
    <property type="evidence" value="ECO:0007669"/>
    <property type="project" value="UniProtKB-UniRule"/>
</dbReference>
<dbReference type="NCBIfam" id="TIGR02041">
    <property type="entry name" value="CysI"/>
    <property type="match status" value="1"/>
</dbReference>
<dbReference type="InterPro" id="IPR006066">
    <property type="entry name" value="NO2/SO3_Rdtase_FeS/sirohaem_BS"/>
</dbReference>
<comment type="cofactor">
    <cofactor evidence="15">
        <name>[4Fe-4S] cluster</name>
        <dbReference type="ChEBI" id="CHEBI:49883"/>
    </cofactor>
    <text evidence="15">Binds 1 [4Fe-4S] cluster per subunit.</text>
</comment>
<comment type="catalytic activity">
    <reaction evidence="12 15">
        <text>hydrogen sulfide + 3 NADP(+) + 3 H2O = sulfite + 3 NADPH + 4 H(+)</text>
        <dbReference type="Rhea" id="RHEA:13801"/>
        <dbReference type="ChEBI" id="CHEBI:15377"/>
        <dbReference type="ChEBI" id="CHEBI:15378"/>
        <dbReference type="ChEBI" id="CHEBI:17359"/>
        <dbReference type="ChEBI" id="CHEBI:29919"/>
        <dbReference type="ChEBI" id="CHEBI:57783"/>
        <dbReference type="ChEBI" id="CHEBI:58349"/>
        <dbReference type="EC" id="1.8.1.2"/>
    </reaction>
</comment>
<dbReference type="GO" id="GO:0050661">
    <property type="term" value="F:NADP binding"/>
    <property type="evidence" value="ECO:0007669"/>
    <property type="project" value="InterPro"/>
</dbReference>
<gene>
    <name evidence="15" type="primary">cysI</name>
    <name evidence="19" type="ORF">AOX59_10760</name>
</gene>
<dbReference type="GO" id="GO:0051539">
    <property type="term" value="F:4 iron, 4 sulfur cluster binding"/>
    <property type="evidence" value="ECO:0007669"/>
    <property type="project" value="UniProtKB-KW"/>
</dbReference>
<proteinExistence type="inferred from homology"/>
<dbReference type="Pfam" id="PF03460">
    <property type="entry name" value="NIR_SIR_ferr"/>
    <property type="match status" value="2"/>
</dbReference>
<dbReference type="NCBIfam" id="NF010029">
    <property type="entry name" value="PRK13504.1"/>
    <property type="match status" value="1"/>
</dbReference>
<comment type="pathway">
    <text evidence="1 15">Sulfur metabolism; hydrogen sulfide biosynthesis; hydrogen sulfide from sulfite (NADPH route): step 1/1.</text>
</comment>
<dbReference type="GO" id="GO:0070814">
    <property type="term" value="P:hydrogen sulfide biosynthetic process"/>
    <property type="evidence" value="ECO:0007669"/>
    <property type="project" value="UniProtKB-UniRule"/>
</dbReference>
<comment type="similarity">
    <text evidence="2 15">Belongs to the nitrite and sulfite reductase 4Fe-4S domain family.</text>
</comment>
<dbReference type="GO" id="GO:0020037">
    <property type="term" value="F:heme binding"/>
    <property type="evidence" value="ECO:0007669"/>
    <property type="project" value="InterPro"/>
</dbReference>
<dbReference type="InterPro" id="IPR005117">
    <property type="entry name" value="NiRdtase/SiRdtase_haem-b_fer"/>
</dbReference>
<accession>A0A0U4G8H1</accession>
<feature type="binding site" evidence="15">
    <location>
        <position position="437"/>
    </location>
    <ligand>
        <name>[4Fe-4S] cluster</name>
        <dbReference type="ChEBI" id="CHEBI:49883"/>
    </ligand>
</feature>
<sequence length="577" mass="65749">MTDDRFLSKDGPPDVMEGIKKDSNYLRGTIEQGLDDRISAAISEEDTKLLKFHGSYQQDNRDERNERRRKKLEPSYQFMIRVRAPGGVATPEQWLTMDRLANDHANGTLKLTTRQAFQFHGVLKWNLKETMRGINRSLLDTIAACGDVNRNVMCNPNPHQSDIHSEVFQYAKNVSEHLLPRTSAYHEIWLDKEKIADSRDEDEVEPIYGSYYLPRKFKIGIAVPPSNDIDVFSQDLGFIAIVEDGKLQGFNVAVGGGMGMTHGDTNTYPQVARVIGFCPADKIEEVAEKVVSIQRDYGNRSNRKNARFKYTIDARGVDWIMHELNNRLGWELEQERPYHFESNGDRYGWVKGNNGRWHYTLFILSGRIMDTEDYPLMTALREIAKIHTGDFRLTPNQNLVIANVTSHKKKQINEVMEKYGLAEGKHHSGLRRNAMSCVAFPTCGLAMAESERYLPSLLDHMEGILDEAGINDEEIVLRITGCPNGCARPALAEIAFIGKAPGKYNMYLGGSFTGDRLNQLYRENIGEAEILETLRPIILAYAREREEHEHFGDYVIRKGYVDEIRSGLDFHKNIINN</sequence>
<evidence type="ECO:0000256" key="8">
    <source>
        <dbReference type="ARBA" id="ARBA00023002"/>
    </source>
</evidence>
<evidence type="ECO:0000256" key="4">
    <source>
        <dbReference type="ARBA" id="ARBA00022605"/>
    </source>
</evidence>
<dbReference type="Pfam" id="PF01077">
    <property type="entry name" value="NIR_SIR"/>
    <property type="match status" value="2"/>
</dbReference>
<dbReference type="InterPro" id="IPR045854">
    <property type="entry name" value="NO2/SO3_Rdtase_4Fe4S_sf"/>
</dbReference>
<evidence type="ECO:0000256" key="12">
    <source>
        <dbReference type="ARBA" id="ARBA00052219"/>
    </source>
</evidence>
<feature type="domain" description="Nitrite/sulphite reductase 4Fe-4S" evidence="17">
    <location>
        <begin position="174"/>
        <end position="331"/>
    </location>
</feature>
<dbReference type="GO" id="GO:0019344">
    <property type="term" value="P:cysteine biosynthetic process"/>
    <property type="evidence" value="ECO:0007669"/>
    <property type="project" value="UniProtKB-KW"/>
</dbReference>
<keyword evidence="3 15" id="KW-0004">4Fe-4S</keyword>
<keyword evidence="6 15" id="KW-0479">Metal-binding</keyword>
<evidence type="ECO:0000313" key="19">
    <source>
        <dbReference type="EMBL" id="ALX49034.1"/>
    </source>
</evidence>
<dbReference type="InterPro" id="IPR036136">
    <property type="entry name" value="Nit/Sulf_reduc_fer-like_dom_sf"/>
</dbReference>
<evidence type="ECO:0000256" key="11">
    <source>
        <dbReference type="ARBA" id="ARBA00023192"/>
    </source>
</evidence>
<protein>
    <recommendedName>
        <fullName evidence="15">Sulfite reductase [NADPH] hemoprotein beta-component</fullName>
        <shortName evidence="15">SiR-HP</shortName>
        <shortName evidence="15">SiRHP</shortName>
        <ecNumber evidence="15">1.8.1.2</ecNumber>
    </recommendedName>
</protein>
<evidence type="ECO:0000256" key="3">
    <source>
        <dbReference type="ARBA" id="ARBA00022485"/>
    </source>
</evidence>
<dbReference type="RefSeq" id="WP_068445441.1">
    <property type="nucleotide sequence ID" value="NZ_CP013862.1"/>
</dbReference>
<feature type="domain" description="Nitrite/sulphite reductase 4Fe-4S" evidence="17">
    <location>
        <begin position="432"/>
        <end position="560"/>
    </location>
</feature>
<feature type="domain" description="Nitrite/Sulfite reductase ferredoxin-like" evidence="18">
    <location>
        <begin position="74"/>
        <end position="134"/>
    </location>
</feature>
<feature type="domain" description="Nitrite/Sulfite reductase ferredoxin-like" evidence="18">
    <location>
        <begin position="354"/>
        <end position="417"/>
    </location>
</feature>
<comment type="cofactor">
    <cofactor evidence="15">
        <name>siroheme</name>
        <dbReference type="ChEBI" id="CHEBI:60052"/>
    </cofactor>
    <text evidence="15">Binds 1 siroheme per subunit.</text>
</comment>
<dbReference type="GO" id="GO:0004783">
    <property type="term" value="F:sulfite reductase (NADPH) activity"/>
    <property type="evidence" value="ECO:0007669"/>
    <property type="project" value="UniProtKB-UniRule"/>
</dbReference>
<dbReference type="PANTHER" id="PTHR11493:SF47">
    <property type="entry name" value="SULFITE REDUCTASE [NADPH] SUBUNIT BETA"/>
    <property type="match status" value="1"/>
</dbReference>
<dbReference type="InterPro" id="IPR011786">
    <property type="entry name" value="CysI"/>
</dbReference>
<evidence type="ECO:0000256" key="5">
    <source>
        <dbReference type="ARBA" id="ARBA00022617"/>
    </source>
</evidence>
<evidence type="ECO:0000259" key="17">
    <source>
        <dbReference type="Pfam" id="PF01077"/>
    </source>
</evidence>
<dbReference type="HAMAP" id="MF_01540">
    <property type="entry name" value="CysI"/>
    <property type="match status" value="1"/>
</dbReference>
<dbReference type="PANTHER" id="PTHR11493">
    <property type="entry name" value="SULFITE REDUCTASE [NADPH] SUBUNIT BETA-RELATED"/>
    <property type="match status" value="1"/>
</dbReference>
<keyword evidence="5 15" id="KW-0349">Heme</keyword>
<dbReference type="KEGG" id="lao:AOX59_10760"/>
<evidence type="ECO:0000256" key="15">
    <source>
        <dbReference type="HAMAP-Rule" id="MF_01540"/>
    </source>
</evidence>
<evidence type="ECO:0000313" key="20">
    <source>
        <dbReference type="Proteomes" id="UP000050331"/>
    </source>
</evidence>
<keyword evidence="11 15" id="KW-0198">Cysteine biosynthesis</keyword>
<dbReference type="SUPFAM" id="SSF56014">
    <property type="entry name" value="Nitrite and sulphite reductase 4Fe-4S domain-like"/>
    <property type="match status" value="2"/>
</dbReference>
<feature type="binding site" description="axial binding residue" evidence="15">
    <location>
        <position position="486"/>
    </location>
    <ligand>
        <name>siroheme</name>
        <dbReference type="ChEBI" id="CHEBI:60052"/>
    </ligand>
    <ligandPart>
        <name>Fe</name>
        <dbReference type="ChEBI" id="CHEBI:18248"/>
    </ligandPart>
</feature>
<evidence type="ECO:0000256" key="2">
    <source>
        <dbReference type="ARBA" id="ARBA00010429"/>
    </source>
</evidence>
<evidence type="ECO:0000256" key="14">
    <source>
        <dbReference type="ARBA" id="ARBA00062253"/>
    </source>
</evidence>
<dbReference type="FunFam" id="3.30.413.10:FF:000004">
    <property type="entry name" value="Sulfite reductase [NADPH] hemoprotein beta-component"/>
    <property type="match status" value="1"/>
</dbReference>
<dbReference type="Proteomes" id="UP000050331">
    <property type="component" value="Chromosome"/>
</dbReference>
<dbReference type="GO" id="GO:0046872">
    <property type="term" value="F:metal ion binding"/>
    <property type="evidence" value="ECO:0007669"/>
    <property type="project" value="UniProtKB-KW"/>
</dbReference>
<feature type="binding site" evidence="15">
    <location>
        <position position="482"/>
    </location>
    <ligand>
        <name>[4Fe-4S] cluster</name>
        <dbReference type="ChEBI" id="CHEBI:49883"/>
    </ligand>
</feature>
<dbReference type="PROSITE" id="PS00365">
    <property type="entry name" value="NIR_SIR"/>
    <property type="match status" value="1"/>
</dbReference>
<evidence type="ECO:0000256" key="10">
    <source>
        <dbReference type="ARBA" id="ARBA00023014"/>
    </source>
</evidence>
<dbReference type="OrthoDB" id="9803707at2"/>
<evidence type="ECO:0000256" key="9">
    <source>
        <dbReference type="ARBA" id="ARBA00023004"/>
    </source>
</evidence>
<evidence type="ECO:0000256" key="13">
    <source>
        <dbReference type="ARBA" id="ARBA00057160"/>
    </source>
</evidence>
<dbReference type="PRINTS" id="PR00397">
    <property type="entry name" value="SIROHAEM"/>
</dbReference>
<keyword evidence="8 15" id="KW-0560">Oxidoreductase</keyword>
<keyword evidence="10 15" id="KW-0411">Iron-sulfur</keyword>
<comment type="subunit">
    <text evidence="14 15">Alpha(8)-beta(8). The alpha component is a flavoprotein, the beta component is a hemoprotein.</text>
</comment>
<evidence type="ECO:0000256" key="6">
    <source>
        <dbReference type="ARBA" id="ARBA00022723"/>
    </source>
</evidence>
<dbReference type="GO" id="GO:0050311">
    <property type="term" value="F:sulfite reductase (ferredoxin) activity"/>
    <property type="evidence" value="ECO:0007669"/>
    <property type="project" value="TreeGrafter"/>
</dbReference>
<dbReference type="SUPFAM" id="SSF55124">
    <property type="entry name" value="Nitrite/Sulfite reductase N-terminal domain-like"/>
    <property type="match status" value="2"/>
</dbReference>
<evidence type="ECO:0000256" key="16">
    <source>
        <dbReference type="SAM" id="MobiDB-lite"/>
    </source>
</evidence>
<keyword evidence="9 15" id="KW-0408">Iron</keyword>
<dbReference type="InterPro" id="IPR006067">
    <property type="entry name" value="NO2/SO3_Rdtase_4Fe4S_dom"/>
</dbReference>
<dbReference type="InterPro" id="IPR045169">
    <property type="entry name" value="NO2/SO3_Rdtase_4Fe4S_prot"/>
</dbReference>
<feature type="binding site" evidence="15">
    <location>
        <position position="443"/>
    </location>
    <ligand>
        <name>[4Fe-4S] cluster</name>
        <dbReference type="ChEBI" id="CHEBI:49883"/>
    </ligand>
</feature>
<evidence type="ECO:0000256" key="1">
    <source>
        <dbReference type="ARBA" id="ARBA00004774"/>
    </source>
</evidence>
<evidence type="ECO:0000259" key="18">
    <source>
        <dbReference type="Pfam" id="PF03460"/>
    </source>
</evidence>
<reference evidence="19 20" key="1">
    <citation type="submission" date="2016-01" db="EMBL/GenBank/DDBJ databases">
        <title>Complete genome sequence of strain Lentibacillus amyloliquefaciens LAM0015T isolated from saline sediment.</title>
        <authorList>
            <person name="Wang J.-L."/>
            <person name="He M.-X."/>
        </authorList>
    </citation>
    <scope>NUCLEOTIDE SEQUENCE [LARGE SCALE GENOMIC DNA]</scope>
    <source>
        <strain evidence="19 20">LAM0015</strain>
    </source>
</reference>
<keyword evidence="4 15" id="KW-0028">Amino-acid biosynthesis</keyword>
<organism evidence="19 20">
    <name type="scientific">Lentibacillus amyloliquefaciens</name>
    <dbReference type="NCBI Taxonomy" id="1472767"/>
    <lineage>
        <taxon>Bacteria</taxon>
        <taxon>Bacillati</taxon>
        <taxon>Bacillota</taxon>
        <taxon>Bacilli</taxon>
        <taxon>Bacillales</taxon>
        <taxon>Bacillaceae</taxon>
        <taxon>Lentibacillus</taxon>
    </lineage>
</organism>
<dbReference type="GO" id="GO:0009337">
    <property type="term" value="C:sulfite reductase complex (NADPH)"/>
    <property type="evidence" value="ECO:0007669"/>
    <property type="project" value="InterPro"/>
</dbReference>
<keyword evidence="20" id="KW-1185">Reference proteome</keyword>
<dbReference type="Gene3D" id="3.30.413.10">
    <property type="entry name" value="Sulfite Reductase Hemoprotein, domain 1"/>
    <property type="match status" value="2"/>
</dbReference>
<dbReference type="STRING" id="1472767.AOX59_10760"/>
<keyword evidence="7 15" id="KW-0521">NADP</keyword>
<dbReference type="UniPathway" id="UPA00140">
    <property type="reaction ID" value="UER00207"/>
</dbReference>
<comment type="function">
    <text evidence="13 15">Component of the sulfite reductase complex that catalyzes the 6-electron reduction of sulfite to sulfide. This is one of several activities required for the biosynthesis of L-cysteine from sulfate.</text>
</comment>
<dbReference type="EC" id="1.8.1.2" evidence="15"/>
<dbReference type="AlphaFoldDB" id="A0A0U4G8H1"/>
<dbReference type="FunFam" id="3.30.413.10:FF:000003">
    <property type="entry name" value="Sulfite reductase [NADPH] hemoprotein beta-component"/>
    <property type="match status" value="1"/>
</dbReference>
<dbReference type="EMBL" id="CP013862">
    <property type="protein sequence ID" value="ALX49034.1"/>
    <property type="molecule type" value="Genomic_DNA"/>
</dbReference>
<name>A0A0U4G8H1_9BACI</name>
<feature type="binding site" evidence="15">
    <location>
        <position position="486"/>
    </location>
    <ligand>
        <name>[4Fe-4S] cluster</name>
        <dbReference type="ChEBI" id="CHEBI:49883"/>
    </ligand>
</feature>